<name>A0A1B9F860_9BACT</name>
<organism evidence="1 2">
    <name type="scientific">Dissulfuribacter thermophilus</name>
    <dbReference type="NCBI Taxonomy" id="1156395"/>
    <lineage>
        <taxon>Bacteria</taxon>
        <taxon>Pseudomonadati</taxon>
        <taxon>Thermodesulfobacteriota</taxon>
        <taxon>Dissulfuribacteria</taxon>
        <taxon>Dissulfuribacterales</taxon>
        <taxon>Dissulfuribacteraceae</taxon>
        <taxon>Dissulfuribacter</taxon>
    </lineage>
</organism>
<dbReference type="EMBL" id="MAGO01000002">
    <property type="protein sequence ID" value="OCC15995.1"/>
    <property type="molecule type" value="Genomic_DNA"/>
</dbReference>
<evidence type="ECO:0000313" key="1">
    <source>
        <dbReference type="EMBL" id="OCC15995.1"/>
    </source>
</evidence>
<reference evidence="1 2" key="1">
    <citation type="submission" date="2016-06" db="EMBL/GenBank/DDBJ databases">
        <title>Respiratory ammonification of nitrate coupled to the oxidation of elemental sulfur in deep-sea autotrophic thermophilic bacteria.</title>
        <authorList>
            <person name="Slobodkina G.B."/>
            <person name="Mardanov A.V."/>
            <person name="Ravin N.V."/>
            <person name="Frolova A.A."/>
            <person name="Viryasiv M.B."/>
            <person name="Chernyh N.A."/>
            <person name="Bonch-Osmolovskaya E.A."/>
            <person name="Slobodkin A.I."/>
        </authorList>
    </citation>
    <scope>NUCLEOTIDE SEQUENCE [LARGE SCALE GENOMIC DNA]</scope>
    <source>
        <strain evidence="1 2">S69</strain>
    </source>
</reference>
<sequence length="329" mass="37892">MLRLITTRNKIQKCQKEFEARLKKLLPYKKKLDIGFQGGKITNEVFYNDNLWYSTLILRDADIPRYWNAFGLGKRKDGNQIIVVEINPPIEGSTRQVAGIFAKDEITNDYFILHRGKIGGGRKGIGKERFKNWYRGKWVQVFDDKGNNEEAIIISSITSKNLLLKLTEFVNEVAKFKESIANKHDKRTIKNVEKSLSFNPEFYGKKKGKRKSIFEYDSNHGMIVNALENSLRKRLKQNQRTFNNSLIDLAVSDGKRTLSIYEVKTRSDSQSIYTGIGQLMFHSSGDDKIARFLVLPNDTYDSQFLSILTTLKIKLIKFAINGNEIKFIA</sequence>
<dbReference type="Proteomes" id="UP000093080">
    <property type="component" value="Unassembled WGS sequence"/>
</dbReference>
<proteinExistence type="predicted"/>
<dbReference type="RefSeq" id="WP_067615984.1">
    <property type="nucleotide sequence ID" value="NZ_MAGO01000002.1"/>
</dbReference>
<comment type="caution">
    <text evidence="1">The sequence shown here is derived from an EMBL/GenBank/DDBJ whole genome shotgun (WGS) entry which is preliminary data.</text>
</comment>
<dbReference type="AlphaFoldDB" id="A0A1B9F860"/>
<evidence type="ECO:0000313" key="2">
    <source>
        <dbReference type="Proteomes" id="UP000093080"/>
    </source>
</evidence>
<protein>
    <submittedName>
        <fullName evidence="1">5-methylcytosine-specific restriction enzyme McrB related protein</fullName>
    </submittedName>
</protein>
<accession>A0A1B9F860</accession>
<gene>
    <name evidence="1" type="ORF">DBT_0457</name>
</gene>
<dbReference type="OrthoDB" id="9008909at2"/>
<keyword evidence="2" id="KW-1185">Reference proteome</keyword>